<comment type="caution">
    <text evidence="1">The sequence shown here is derived from an EMBL/GenBank/DDBJ whole genome shotgun (WGS) entry which is preliminary data.</text>
</comment>
<keyword evidence="2" id="KW-1185">Reference proteome</keyword>
<organism evidence="1 2">
    <name type="scientific">Litoribacter ruber</name>
    <dbReference type="NCBI Taxonomy" id="702568"/>
    <lineage>
        <taxon>Bacteria</taxon>
        <taxon>Pseudomonadati</taxon>
        <taxon>Bacteroidota</taxon>
        <taxon>Cytophagia</taxon>
        <taxon>Cytophagales</taxon>
        <taxon>Cyclobacteriaceae</taxon>
        <taxon>Litoribacter</taxon>
    </lineage>
</organism>
<reference evidence="1 2" key="1">
    <citation type="submission" date="2021-05" db="EMBL/GenBank/DDBJ databases">
        <authorList>
            <person name="Zhang Z.D."/>
            <person name="Osman G."/>
        </authorList>
    </citation>
    <scope>NUCLEOTIDE SEQUENCE [LARGE SCALE GENOMIC DNA]</scope>
    <source>
        <strain evidence="1 2">KCTC 32217</strain>
    </source>
</reference>
<dbReference type="AlphaFoldDB" id="A0AAP2CG38"/>
<sequence>MLVLDILRSMSWLLSFFSRFSDYRINKPLMKYVMMLACLLTIASCQPGSQEKLSLWNSEFTPGCYSFSGDGSTIAFEVKKNYSRVEGSLSYDRVGKGRNTGYFEGHIEGDMLIGTYTFRVEGKERVRQVAFRYEQGELKEGLGILGSDGKTFRNVNQLDYSSSPTLKKTDCFSPVMTGTGESNELYSQVNLALYTPEQVETKLRPINKQGQEPAYLIFNTDNTKAEIFFPGHHRSMVLRKTHQGNWANSQYTLSSLKGYTLYHNTDPIYNSWE</sequence>
<gene>
    <name evidence="1" type="ORF">KI659_00770</name>
</gene>
<evidence type="ECO:0000313" key="2">
    <source>
        <dbReference type="Proteomes" id="UP001319104"/>
    </source>
</evidence>
<name>A0AAP2CG38_9BACT</name>
<evidence type="ECO:0000313" key="1">
    <source>
        <dbReference type="EMBL" id="MBS9522536.1"/>
    </source>
</evidence>
<proteinExistence type="predicted"/>
<dbReference type="RefSeq" id="WP_213943436.1">
    <property type="nucleotide sequence ID" value="NZ_JAHCMY010000001.1"/>
</dbReference>
<dbReference type="EMBL" id="JAHCMY010000001">
    <property type="protein sequence ID" value="MBS9522536.1"/>
    <property type="molecule type" value="Genomic_DNA"/>
</dbReference>
<accession>A0AAP2CG38</accession>
<dbReference type="Proteomes" id="UP001319104">
    <property type="component" value="Unassembled WGS sequence"/>
</dbReference>
<protein>
    <submittedName>
        <fullName evidence="1">Uncharacterized protein</fullName>
    </submittedName>
</protein>